<keyword evidence="2" id="KW-1185">Reference proteome</keyword>
<gene>
    <name evidence="1" type="ORF">MIMGU_mgv1a017108mg</name>
</gene>
<evidence type="ECO:0008006" key="3">
    <source>
        <dbReference type="Google" id="ProtNLM"/>
    </source>
</evidence>
<dbReference type="AlphaFoldDB" id="A0A022QIX5"/>
<organism evidence="1 2">
    <name type="scientific">Erythranthe guttata</name>
    <name type="common">Yellow monkey flower</name>
    <name type="synonym">Mimulus guttatus</name>
    <dbReference type="NCBI Taxonomy" id="4155"/>
    <lineage>
        <taxon>Eukaryota</taxon>
        <taxon>Viridiplantae</taxon>
        <taxon>Streptophyta</taxon>
        <taxon>Embryophyta</taxon>
        <taxon>Tracheophyta</taxon>
        <taxon>Spermatophyta</taxon>
        <taxon>Magnoliopsida</taxon>
        <taxon>eudicotyledons</taxon>
        <taxon>Gunneridae</taxon>
        <taxon>Pentapetalae</taxon>
        <taxon>asterids</taxon>
        <taxon>lamiids</taxon>
        <taxon>Lamiales</taxon>
        <taxon>Phrymaceae</taxon>
        <taxon>Erythranthe</taxon>
    </lineage>
</organism>
<proteinExistence type="predicted"/>
<sequence length="93" mass="10520">MSRLNVVSTSYTSLSSLLQSIQMLKYLRILVLSDCKSLKTISIVGELSNLEILGCQLCPSIEEWGLRCLKQLEFTSCSKLKRIKSGVEHREKL</sequence>
<dbReference type="InterPro" id="IPR032675">
    <property type="entry name" value="LRR_dom_sf"/>
</dbReference>
<dbReference type="Gene3D" id="3.80.10.10">
    <property type="entry name" value="Ribonuclease Inhibitor"/>
    <property type="match status" value="1"/>
</dbReference>
<reference evidence="1 2" key="1">
    <citation type="journal article" date="2013" name="Proc. Natl. Acad. Sci. U.S.A.">
        <title>Fine-scale variation in meiotic recombination in Mimulus inferred from population shotgun sequencing.</title>
        <authorList>
            <person name="Hellsten U."/>
            <person name="Wright K.M."/>
            <person name="Jenkins J."/>
            <person name="Shu S."/>
            <person name="Yuan Y."/>
            <person name="Wessler S.R."/>
            <person name="Schmutz J."/>
            <person name="Willis J.H."/>
            <person name="Rokhsar D.S."/>
        </authorList>
    </citation>
    <scope>NUCLEOTIDE SEQUENCE [LARGE SCALE GENOMIC DNA]</scope>
    <source>
        <strain evidence="2">cv. DUN x IM62</strain>
    </source>
</reference>
<accession>A0A022QIX5</accession>
<dbReference type="EMBL" id="KI631457">
    <property type="protein sequence ID" value="EYU27233.1"/>
    <property type="molecule type" value="Genomic_DNA"/>
</dbReference>
<evidence type="ECO:0000313" key="1">
    <source>
        <dbReference type="EMBL" id="EYU27233.1"/>
    </source>
</evidence>
<dbReference type="SUPFAM" id="SSF52047">
    <property type="entry name" value="RNI-like"/>
    <property type="match status" value="1"/>
</dbReference>
<name>A0A022QIX5_ERYGU</name>
<evidence type="ECO:0000313" key="2">
    <source>
        <dbReference type="Proteomes" id="UP000030748"/>
    </source>
</evidence>
<protein>
    <recommendedName>
        <fullName evidence="3">NB-ARC domain-containing protein</fullName>
    </recommendedName>
</protein>
<dbReference type="Proteomes" id="UP000030748">
    <property type="component" value="Unassembled WGS sequence"/>
</dbReference>